<evidence type="ECO:0000313" key="3">
    <source>
        <dbReference type="Proteomes" id="UP001527202"/>
    </source>
</evidence>
<evidence type="ECO:0000313" key="2">
    <source>
        <dbReference type="EMBL" id="MCY9598973.1"/>
    </source>
</evidence>
<dbReference type="RefSeq" id="WP_164977159.1">
    <property type="nucleotide sequence ID" value="NZ_CP026520.1"/>
</dbReference>
<dbReference type="EMBL" id="JAMDMJ010000037">
    <property type="protein sequence ID" value="MCY9598973.1"/>
    <property type="molecule type" value="Genomic_DNA"/>
</dbReference>
<keyword evidence="1" id="KW-1133">Transmembrane helix</keyword>
<reference evidence="2 3" key="1">
    <citation type="submission" date="2022-05" db="EMBL/GenBank/DDBJ databases">
        <title>Genome Sequencing of Bee-Associated Microbes.</title>
        <authorList>
            <person name="Dunlap C."/>
        </authorList>
    </citation>
    <scope>NUCLEOTIDE SEQUENCE [LARGE SCALE GENOMIC DNA]</scope>
    <source>
        <strain evidence="2 3">NRRL B-23120</strain>
    </source>
</reference>
<keyword evidence="3" id="KW-1185">Reference proteome</keyword>
<keyword evidence="1" id="KW-0812">Transmembrane</keyword>
<feature type="transmembrane region" description="Helical" evidence="1">
    <location>
        <begin position="12"/>
        <end position="29"/>
    </location>
</feature>
<comment type="caution">
    <text evidence="2">The sequence shown here is derived from an EMBL/GenBank/DDBJ whole genome shotgun (WGS) entry which is preliminary data.</text>
</comment>
<gene>
    <name evidence="2" type="ORF">M5X16_24760</name>
</gene>
<dbReference type="Proteomes" id="UP001527202">
    <property type="component" value="Unassembled WGS sequence"/>
</dbReference>
<name>A0ABT4FKD7_9BACL</name>
<keyword evidence="1" id="KW-0472">Membrane</keyword>
<dbReference type="GeneID" id="95379059"/>
<organism evidence="2 3">
    <name type="scientific">Paenibacillus chitinolyticus</name>
    <dbReference type="NCBI Taxonomy" id="79263"/>
    <lineage>
        <taxon>Bacteria</taxon>
        <taxon>Bacillati</taxon>
        <taxon>Bacillota</taxon>
        <taxon>Bacilli</taxon>
        <taxon>Bacillales</taxon>
        <taxon>Paenibacillaceae</taxon>
        <taxon>Paenibacillus</taxon>
    </lineage>
</organism>
<sequence length="50" mass="6031">MGTIWTFICGHWISIVMILGCLIAIYVVYSKRNELQLYWLNKREARKRRS</sequence>
<evidence type="ECO:0000256" key="1">
    <source>
        <dbReference type="SAM" id="Phobius"/>
    </source>
</evidence>
<proteinExistence type="predicted"/>
<protein>
    <submittedName>
        <fullName evidence="2">Uncharacterized protein</fullName>
    </submittedName>
</protein>
<accession>A0ABT4FKD7</accession>